<sequence length="206" mass="22332">MNAQDQNRWRQMLADKPDHSQWYIDRFRAMAERGDDIVGEARTVDAMAARGSRILDAGCGPGRIGGHLAAVGHTVVGVDLDPALIAAAEAEHPAARWICDDLATLDLSSYGIDEPFDLIVCAGNVMTFLATSERRPALAGFARALADGGRAVIGFGRDRGYDFDAFWADAESAGLVPELRLGTWDLRPFTEDSDFLVAVLRRTEGP</sequence>
<reference evidence="5" key="1">
    <citation type="submission" date="2020-10" db="EMBL/GenBank/DDBJ databases">
        <authorList>
            <person name="Gilroy R."/>
        </authorList>
    </citation>
    <scope>NUCLEOTIDE SEQUENCE</scope>
    <source>
        <strain evidence="5">ChiGjej1B1-24693</strain>
    </source>
</reference>
<dbReference type="SUPFAM" id="SSF53335">
    <property type="entry name" value="S-adenosyl-L-methionine-dependent methyltransferases"/>
    <property type="match status" value="1"/>
</dbReference>
<dbReference type="EMBL" id="DVLP01000233">
    <property type="protein sequence ID" value="HIT75462.1"/>
    <property type="molecule type" value="Genomic_DNA"/>
</dbReference>
<dbReference type="PANTHER" id="PTHR43464">
    <property type="entry name" value="METHYLTRANSFERASE"/>
    <property type="match status" value="1"/>
</dbReference>
<comment type="caution">
    <text evidence="5">The sequence shown here is derived from an EMBL/GenBank/DDBJ whole genome shotgun (WGS) entry which is preliminary data.</text>
</comment>
<evidence type="ECO:0000313" key="5">
    <source>
        <dbReference type="EMBL" id="HIT75462.1"/>
    </source>
</evidence>
<feature type="domain" description="Methyltransferase" evidence="4">
    <location>
        <begin position="54"/>
        <end position="149"/>
    </location>
</feature>
<keyword evidence="1 5" id="KW-0489">Methyltransferase</keyword>
<dbReference type="InterPro" id="IPR029063">
    <property type="entry name" value="SAM-dependent_MTases_sf"/>
</dbReference>
<dbReference type="Pfam" id="PF13649">
    <property type="entry name" value="Methyltransf_25"/>
    <property type="match status" value="1"/>
</dbReference>
<evidence type="ECO:0000256" key="3">
    <source>
        <dbReference type="ARBA" id="ARBA00022691"/>
    </source>
</evidence>
<keyword evidence="2" id="KW-0808">Transferase</keyword>
<evidence type="ECO:0000259" key="4">
    <source>
        <dbReference type="Pfam" id="PF13649"/>
    </source>
</evidence>
<evidence type="ECO:0000256" key="1">
    <source>
        <dbReference type="ARBA" id="ARBA00022603"/>
    </source>
</evidence>
<keyword evidence="3" id="KW-0949">S-adenosyl-L-methionine</keyword>
<reference evidence="5" key="2">
    <citation type="journal article" date="2021" name="PeerJ">
        <title>Extensive microbial diversity within the chicken gut microbiome revealed by metagenomics and culture.</title>
        <authorList>
            <person name="Gilroy R."/>
            <person name="Ravi A."/>
            <person name="Getino M."/>
            <person name="Pursley I."/>
            <person name="Horton D.L."/>
            <person name="Alikhan N.F."/>
            <person name="Baker D."/>
            <person name="Gharbi K."/>
            <person name="Hall N."/>
            <person name="Watson M."/>
            <person name="Adriaenssens E.M."/>
            <person name="Foster-Nyarko E."/>
            <person name="Jarju S."/>
            <person name="Secka A."/>
            <person name="Antonio M."/>
            <person name="Oren A."/>
            <person name="Chaudhuri R.R."/>
            <person name="La Ragione R."/>
            <person name="Hildebrand F."/>
            <person name="Pallen M.J."/>
        </authorList>
    </citation>
    <scope>NUCLEOTIDE SEQUENCE</scope>
    <source>
        <strain evidence="5">ChiGjej1B1-24693</strain>
    </source>
</reference>
<dbReference type="GO" id="GO:0032259">
    <property type="term" value="P:methylation"/>
    <property type="evidence" value="ECO:0007669"/>
    <property type="project" value="UniProtKB-KW"/>
</dbReference>
<dbReference type="GO" id="GO:0008168">
    <property type="term" value="F:methyltransferase activity"/>
    <property type="evidence" value="ECO:0007669"/>
    <property type="project" value="UniProtKB-KW"/>
</dbReference>
<organism evidence="5 6">
    <name type="scientific">Candidatus Avipropionibacterium avicola</name>
    <dbReference type="NCBI Taxonomy" id="2840701"/>
    <lineage>
        <taxon>Bacteria</taxon>
        <taxon>Bacillati</taxon>
        <taxon>Actinomycetota</taxon>
        <taxon>Actinomycetes</taxon>
        <taxon>Propionibacteriales</taxon>
        <taxon>Propionibacteriaceae</taxon>
        <taxon>Propionibacteriaceae incertae sedis</taxon>
        <taxon>Candidatus Avipropionibacterium</taxon>
    </lineage>
</organism>
<dbReference type="CDD" id="cd02440">
    <property type="entry name" value="AdoMet_MTases"/>
    <property type="match status" value="1"/>
</dbReference>
<accession>A0A9D1GXZ1</accession>
<gene>
    <name evidence="5" type="ORF">IAA98_07750</name>
</gene>
<name>A0A9D1GXZ1_9ACTN</name>
<proteinExistence type="predicted"/>
<dbReference type="AlphaFoldDB" id="A0A9D1GXZ1"/>
<evidence type="ECO:0000313" key="6">
    <source>
        <dbReference type="Proteomes" id="UP000886842"/>
    </source>
</evidence>
<dbReference type="InterPro" id="IPR041698">
    <property type="entry name" value="Methyltransf_25"/>
</dbReference>
<protein>
    <submittedName>
        <fullName evidence="5">Class I SAM-dependent methyltransferase</fullName>
    </submittedName>
</protein>
<dbReference type="Gene3D" id="3.40.50.150">
    <property type="entry name" value="Vaccinia Virus protein VP39"/>
    <property type="match status" value="1"/>
</dbReference>
<dbReference type="PANTHER" id="PTHR43464:SF19">
    <property type="entry name" value="UBIQUINONE BIOSYNTHESIS O-METHYLTRANSFERASE, MITOCHONDRIAL"/>
    <property type="match status" value="1"/>
</dbReference>
<dbReference type="Proteomes" id="UP000886842">
    <property type="component" value="Unassembled WGS sequence"/>
</dbReference>
<evidence type="ECO:0000256" key="2">
    <source>
        <dbReference type="ARBA" id="ARBA00022679"/>
    </source>
</evidence>